<sequence>MTYQHEGDCQAEGQGGGLSRLARFQNLLDAIEACDWHDAEMVMSAVLEEARADAPLVPFGDIEDDAEFWVAMATYEELRAYFLACGKRLARRQLGRRGKIRLAQLLLADMPDEDRQTVVATPRTGDAGRQVIQPERRQAEGPRR</sequence>
<comment type="caution">
    <text evidence="2">The sequence shown here is derived from an EMBL/GenBank/DDBJ whole genome shotgun (WGS) entry which is preliminary data.</text>
</comment>
<evidence type="ECO:0000256" key="1">
    <source>
        <dbReference type="SAM" id="MobiDB-lite"/>
    </source>
</evidence>
<reference evidence="2 3" key="1">
    <citation type="submission" date="2022-04" db="EMBL/GenBank/DDBJ databases">
        <title>Paracoccus sp. YLB-12 draft genome sequence.</title>
        <authorList>
            <person name="Yu L."/>
        </authorList>
    </citation>
    <scope>NUCLEOTIDE SEQUENCE [LARGE SCALE GENOMIC DNA]</scope>
    <source>
        <strain evidence="2 3">YLB-12</strain>
    </source>
</reference>
<feature type="region of interest" description="Disordered" evidence="1">
    <location>
        <begin position="116"/>
        <end position="144"/>
    </location>
</feature>
<evidence type="ECO:0000313" key="2">
    <source>
        <dbReference type="EMBL" id="MCT4334547.1"/>
    </source>
</evidence>
<feature type="compositionally biased region" description="Basic and acidic residues" evidence="1">
    <location>
        <begin position="134"/>
        <end position="144"/>
    </location>
</feature>
<organism evidence="2 3">
    <name type="scientific">Paracoccus maritimus</name>
    <dbReference type="NCBI Taxonomy" id="2933292"/>
    <lineage>
        <taxon>Bacteria</taxon>
        <taxon>Pseudomonadati</taxon>
        <taxon>Pseudomonadota</taxon>
        <taxon>Alphaproteobacteria</taxon>
        <taxon>Rhodobacterales</taxon>
        <taxon>Paracoccaceae</taxon>
        <taxon>Paracoccus</taxon>
    </lineage>
</organism>
<accession>A0ABT2KDC6</accession>
<evidence type="ECO:0000313" key="3">
    <source>
        <dbReference type="Proteomes" id="UP001320702"/>
    </source>
</evidence>
<keyword evidence="3" id="KW-1185">Reference proteome</keyword>
<dbReference type="EMBL" id="JANAVZ010000013">
    <property type="protein sequence ID" value="MCT4334547.1"/>
    <property type="molecule type" value="Genomic_DNA"/>
</dbReference>
<proteinExistence type="predicted"/>
<name>A0ABT2KDC6_9RHOB</name>
<dbReference type="Proteomes" id="UP001320702">
    <property type="component" value="Unassembled WGS sequence"/>
</dbReference>
<gene>
    <name evidence="2" type="ORF">MU516_16960</name>
</gene>
<protein>
    <submittedName>
        <fullName evidence="2">Uncharacterized protein</fullName>
    </submittedName>
</protein>
<dbReference type="RefSeq" id="WP_260278449.1">
    <property type="nucleotide sequence ID" value="NZ_JANAVZ010000013.1"/>
</dbReference>